<feature type="compositionally biased region" description="Gly residues" evidence="1">
    <location>
        <begin position="498"/>
        <end position="511"/>
    </location>
</feature>
<evidence type="ECO:0000256" key="1">
    <source>
        <dbReference type="SAM" id="MobiDB-lite"/>
    </source>
</evidence>
<dbReference type="EMBL" id="SMKY01000184">
    <property type="protein sequence ID" value="TDD73579.1"/>
    <property type="molecule type" value="Genomic_DNA"/>
</dbReference>
<dbReference type="InterPro" id="IPR011055">
    <property type="entry name" value="Dup_hybrid_motif"/>
</dbReference>
<feature type="compositionally biased region" description="Polar residues" evidence="1">
    <location>
        <begin position="836"/>
        <end position="847"/>
    </location>
</feature>
<feature type="compositionally biased region" description="Basic and acidic residues" evidence="1">
    <location>
        <begin position="352"/>
        <end position="382"/>
    </location>
</feature>
<name>A0A4R5APH6_9ACTN</name>
<feature type="compositionally biased region" description="Basic and acidic residues" evidence="1">
    <location>
        <begin position="28"/>
        <end position="37"/>
    </location>
</feature>
<comment type="caution">
    <text evidence="2">The sequence shown here is derived from an EMBL/GenBank/DDBJ whole genome shotgun (WGS) entry which is preliminary data.</text>
</comment>
<organism evidence="2 3">
    <name type="scientific">Actinomadura darangshiensis</name>
    <dbReference type="NCBI Taxonomy" id="705336"/>
    <lineage>
        <taxon>Bacteria</taxon>
        <taxon>Bacillati</taxon>
        <taxon>Actinomycetota</taxon>
        <taxon>Actinomycetes</taxon>
        <taxon>Streptosporangiales</taxon>
        <taxon>Thermomonosporaceae</taxon>
        <taxon>Actinomadura</taxon>
    </lineage>
</organism>
<accession>A0A4R5APH6</accession>
<protein>
    <submittedName>
        <fullName evidence="2">M23 family metallopeptidase</fullName>
    </submittedName>
</protein>
<dbReference type="CDD" id="cd12797">
    <property type="entry name" value="M23_peptidase"/>
    <property type="match status" value="1"/>
</dbReference>
<dbReference type="AlphaFoldDB" id="A0A4R5APH6"/>
<dbReference type="SUPFAM" id="SSF51261">
    <property type="entry name" value="Duplicated hybrid motif"/>
    <property type="match status" value="1"/>
</dbReference>
<proteinExistence type="predicted"/>
<gene>
    <name evidence="2" type="ORF">E1293_30975</name>
</gene>
<dbReference type="Gene3D" id="2.70.70.10">
    <property type="entry name" value="Glucose Permease (Domain IIA)"/>
    <property type="match status" value="1"/>
</dbReference>
<evidence type="ECO:0000313" key="2">
    <source>
        <dbReference type="EMBL" id="TDD73579.1"/>
    </source>
</evidence>
<sequence>MARRDNGHASRNHTHASPWADTPARPSSRPEPKRGLWSEDPQWPEGSWWSEQPDWFERGRSSRRESKRREPKRREGRSRARDEGTERPRPRAQRPEPPQERFDAPSEAYDPGYDARTQQYGARADRPRTRRKGTASRAEQFDARNTGTGANPKPFDARNSGSGAPAEGRRPRRERPQPLDARNGGPSTPVERPRPRRERPEARPQQFDARNGGPSTPVERPRPRRERPEARPQQFDARNGGPSTPVERPRPRPQRPEARPQQFDARNGGPGASAEPPRTQQFDARNGGPGAPAEGRGPRGGRPGARPQQFDARNGGTGATAERPRPRRERPDARTQQFDARNGGSGMAAERPPARRERPAARTQRFDAREERGGADRSREFPQRGGRPRRPAPSRRPERRAESRQPGRPEPRRRQTPPRPGPKATPRRGKRPTDRMGIGAIVLSTAVGLALLGIAERALLDGGPLGGSSGPVGSERAIRPPKAGGGGTSTQQPPSQQAGGGGAAGTQGGPDLGVLATQVRKLTLAQRGTAARQAYGAALTRNPFVDAQRTSPDKTWVFGTTAIPVPTSSAANPEIAFYAARWTGKEWQVGLSGGKGFATLLGAAPANLMPASEESLLRKYAALSAAQATALVNGTRTGDKLMLPWKVGQAWAMTTSDDATASRPLASLAFSGGDGRVLASGKARLYRFCSSEAGALVMLVHPSGLATTYYRLENVTKVRGGSVVKQGATLGRTGNARPCGGAAAPRAEVGFGLRRGAGPVPLDGAEIGGWTFQERATPLLGFAQRGVLQVLPGGLLANLGPVPAADEDAPPSSPSPSAAPEDGAGTAAAPASAATQKRSPSGANSQQ</sequence>
<feature type="region of interest" description="Disordered" evidence="1">
    <location>
        <begin position="801"/>
        <end position="847"/>
    </location>
</feature>
<reference evidence="2 3" key="1">
    <citation type="submission" date="2019-03" db="EMBL/GenBank/DDBJ databases">
        <title>Draft genome sequences of novel Actinobacteria.</title>
        <authorList>
            <person name="Sahin N."/>
            <person name="Ay H."/>
            <person name="Saygin H."/>
        </authorList>
    </citation>
    <scope>NUCLEOTIDE SEQUENCE [LARGE SCALE GENOMIC DNA]</scope>
    <source>
        <strain evidence="2 3">DSM 45941</strain>
    </source>
</reference>
<keyword evidence="3" id="KW-1185">Reference proteome</keyword>
<feature type="region of interest" description="Disordered" evidence="1">
    <location>
        <begin position="1"/>
        <end position="436"/>
    </location>
</feature>
<feature type="compositionally biased region" description="Low complexity" evidence="1">
    <location>
        <begin position="815"/>
        <end position="835"/>
    </location>
</feature>
<feature type="compositionally biased region" description="Basic and acidic residues" evidence="1">
    <location>
        <begin position="395"/>
        <end position="413"/>
    </location>
</feature>
<dbReference type="OrthoDB" id="6188067at2"/>
<feature type="compositionally biased region" description="Basic and acidic residues" evidence="1">
    <location>
        <begin position="55"/>
        <end position="68"/>
    </location>
</feature>
<feature type="compositionally biased region" description="Basic and acidic residues" evidence="1">
    <location>
        <begin position="77"/>
        <end position="104"/>
    </location>
</feature>
<feature type="region of interest" description="Disordered" evidence="1">
    <location>
        <begin position="464"/>
        <end position="512"/>
    </location>
</feature>
<dbReference type="Proteomes" id="UP000295578">
    <property type="component" value="Unassembled WGS sequence"/>
</dbReference>
<feature type="compositionally biased region" description="Basic and acidic residues" evidence="1">
    <location>
        <begin position="247"/>
        <end position="258"/>
    </location>
</feature>
<evidence type="ECO:0000313" key="3">
    <source>
        <dbReference type="Proteomes" id="UP000295578"/>
    </source>
</evidence>